<protein>
    <recommendedName>
        <fullName evidence="2">Tyrosine specific protein phosphatases domain-containing protein</fullName>
    </recommendedName>
</protein>
<evidence type="ECO:0000256" key="1">
    <source>
        <dbReference type="ARBA" id="ARBA00022801"/>
    </source>
</evidence>
<dbReference type="PROSITE" id="PS00383">
    <property type="entry name" value="TYR_PHOSPHATASE_1"/>
    <property type="match status" value="1"/>
</dbReference>
<dbReference type="InterPro" id="IPR029021">
    <property type="entry name" value="Prot-tyrosine_phosphatase-like"/>
</dbReference>
<sequence>MVGLGCTTIVSLVEDKEFEEICGKEIFLEHIKKHDFQWHHLPIVDYKVPETEFFRNWGRVCRTLKQEFQRGNSIGLHCKGGIGRSGTVAAMLLIEYGKENSVAIQQVRQKRKGAIENQLQEDFVRNFSIE</sequence>
<name>A0A381PYJ8_9ZZZZ</name>
<organism evidence="3">
    <name type="scientific">marine metagenome</name>
    <dbReference type="NCBI Taxonomy" id="408172"/>
    <lineage>
        <taxon>unclassified sequences</taxon>
        <taxon>metagenomes</taxon>
        <taxon>ecological metagenomes</taxon>
    </lineage>
</organism>
<dbReference type="InterPro" id="IPR003595">
    <property type="entry name" value="Tyr_Pase_cat"/>
</dbReference>
<dbReference type="EMBL" id="UINC01001145">
    <property type="protein sequence ID" value="SUZ72136.1"/>
    <property type="molecule type" value="Genomic_DNA"/>
</dbReference>
<dbReference type="SMART" id="SM00404">
    <property type="entry name" value="PTPc_motif"/>
    <property type="match status" value="1"/>
</dbReference>
<dbReference type="InterPro" id="IPR050561">
    <property type="entry name" value="PTP"/>
</dbReference>
<dbReference type="PROSITE" id="PS50056">
    <property type="entry name" value="TYR_PHOSPHATASE_2"/>
    <property type="match status" value="1"/>
</dbReference>
<dbReference type="Gene3D" id="3.90.190.10">
    <property type="entry name" value="Protein tyrosine phosphatase superfamily"/>
    <property type="match status" value="1"/>
</dbReference>
<dbReference type="InterPro" id="IPR057023">
    <property type="entry name" value="PTP-SAK"/>
</dbReference>
<dbReference type="PANTHER" id="PTHR23339">
    <property type="entry name" value="TYROSINE SPECIFIC PROTEIN PHOSPHATASE AND DUAL SPECIFICITY PROTEIN PHOSPHATASE"/>
    <property type="match status" value="1"/>
</dbReference>
<dbReference type="Pfam" id="PF22784">
    <property type="entry name" value="PTP-SAK"/>
    <property type="match status" value="1"/>
</dbReference>
<proteinExistence type="predicted"/>
<dbReference type="InterPro" id="IPR016130">
    <property type="entry name" value="Tyr_Pase_AS"/>
</dbReference>
<dbReference type="GO" id="GO:0016791">
    <property type="term" value="F:phosphatase activity"/>
    <property type="evidence" value="ECO:0007669"/>
    <property type="project" value="UniProtKB-ARBA"/>
</dbReference>
<dbReference type="InterPro" id="IPR000387">
    <property type="entry name" value="Tyr_Pase_dom"/>
</dbReference>
<accession>A0A381PYJ8</accession>
<evidence type="ECO:0000313" key="3">
    <source>
        <dbReference type="EMBL" id="SUZ72136.1"/>
    </source>
</evidence>
<reference evidence="3" key="1">
    <citation type="submission" date="2018-05" db="EMBL/GenBank/DDBJ databases">
        <authorList>
            <person name="Lanie J.A."/>
            <person name="Ng W.-L."/>
            <person name="Kazmierczak K.M."/>
            <person name="Andrzejewski T.M."/>
            <person name="Davidsen T.M."/>
            <person name="Wayne K.J."/>
            <person name="Tettelin H."/>
            <person name="Glass J.I."/>
            <person name="Rusch D."/>
            <person name="Podicherti R."/>
            <person name="Tsui H.-C.T."/>
            <person name="Winkler M.E."/>
        </authorList>
    </citation>
    <scope>NUCLEOTIDE SEQUENCE</scope>
</reference>
<dbReference type="FunFam" id="3.90.190.10:FF:000157">
    <property type="entry name" value="Protein-tyrosine phosphatase"/>
    <property type="match status" value="1"/>
</dbReference>
<feature type="domain" description="Tyrosine specific protein phosphatases" evidence="2">
    <location>
        <begin position="55"/>
        <end position="122"/>
    </location>
</feature>
<keyword evidence="1" id="KW-0378">Hydrolase</keyword>
<dbReference type="SUPFAM" id="SSF52799">
    <property type="entry name" value="(Phosphotyrosine protein) phosphatases II"/>
    <property type="match status" value="1"/>
</dbReference>
<evidence type="ECO:0000259" key="2">
    <source>
        <dbReference type="PROSITE" id="PS50056"/>
    </source>
</evidence>
<dbReference type="AlphaFoldDB" id="A0A381PYJ8"/>
<gene>
    <name evidence="3" type="ORF">METZ01_LOCUS24990</name>
</gene>